<gene>
    <name evidence="1" type="ORF">MEUPH1_LOCUS2140</name>
</gene>
<keyword evidence="2" id="KW-1185">Reference proteome</keyword>
<evidence type="ECO:0000313" key="1">
    <source>
        <dbReference type="EMBL" id="CAI6345088.1"/>
    </source>
</evidence>
<name>A0AAV0VQV1_9HEMI</name>
<protein>
    <submittedName>
        <fullName evidence="1">Uncharacterized protein</fullName>
    </submittedName>
</protein>
<dbReference type="EMBL" id="CARXXK010000001">
    <property type="protein sequence ID" value="CAI6345088.1"/>
    <property type="molecule type" value="Genomic_DNA"/>
</dbReference>
<dbReference type="Proteomes" id="UP001160148">
    <property type="component" value="Unassembled WGS sequence"/>
</dbReference>
<evidence type="ECO:0000313" key="2">
    <source>
        <dbReference type="Proteomes" id="UP001160148"/>
    </source>
</evidence>
<proteinExistence type="predicted"/>
<sequence>MSNIRSLQEMAEDEILESPRSTIDLIFQVFEELRTNRPKPLENHCPASWPSCRGVSLSSNMEAQRTSAGDASTIDQLVGHRRYAPSF</sequence>
<comment type="caution">
    <text evidence="1">The sequence shown here is derived from an EMBL/GenBank/DDBJ whole genome shotgun (WGS) entry which is preliminary data.</text>
</comment>
<reference evidence="1 2" key="1">
    <citation type="submission" date="2023-01" db="EMBL/GenBank/DDBJ databases">
        <authorList>
            <person name="Whitehead M."/>
        </authorList>
    </citation>
    <scope>NUCLEOTIDE SEQUENCE [LARGE SCALE GENOMIC DNA]</scope>
</reference>
<organism evidence="1 2">
    <name type="scientific">Macrosiphum euphorbiae</name>
    <name type="common">potato aphid</name>
    <dbReference type="NCBI Taxonomy" id="13131"/>
    <lineage>
        <taxon>Eukaryota</taxon>
        <taxon>Metazoa</taxon>
        <taxon>Ecdysozoa</taxon>
        <taxon>Arthropoda</taxon>
        <taxon>Hexapoda</taxon>
        <taxon>Insecta</taxon>
        <taxon>Pterygota</taxon>
        <taxon>Neoptera</taxon>
        <taxon>Paraneoptera</taxon>
        <taxon>Hemiptera</taxon>
        <taxon>Sternorrhyncha</taxon>
        <taxon>Aphidomorpha</taxon>
        <taxon>Aphidoidea</taxon>
        <taxon>Aphididae</taxon>
        <taxon>Macrosiphini</taxon>
        <taxon>Macrosiphum</taxon>
    </lineage>
</organism>
<dbReference type="AlphaFoldDB" id="A0AAV0VQV1"/>
<accession>A0AAV0VQV1</accession>